<accession>A0ABR8AJH4</accession>
<proteinExistence type="predicted"/>
<evidence type="ECO:0000313" key="2">
    <source>
        <dbReference type="Proteomes" id="UP000658514"/>
    </source>
</evidence>
<gene>
    <name evidence="1" type="ORF">H6G24_32695</name>
</gene>
<organism evidence="1 2">
    <name type="scientific">Calothrix parietina FACHB-288</name>
    <dbReference type="NCBI Taxonomy" id="2692896"/>
    <lineage>
        <taxon>Bacteria</taxon>
        <taxon>Bacillati</taxon>
        <taxon>Cyanobacteriota</taxon>
        <taxon>Cyanophyceae</taxon>
        <taxon>Nostocales</taxon>
        <taxon>Calotrichaceae</taxon>
        <taxon>Calothrix</taxon>
    </lineage>
</organism>
<sequence>MEFTLNVPTTFVRFSISINDDPNRKLDINVGFPEENTAIDYAISNADGFLSSIQGAISKEEFDTLKENIYSIFFNEEEEEDKPFN</sequence>
<dbReference type="Proteomes" id="UP000658514">
    <property type="component" value="Unassembled WGS sequence"/>
</dbReference>
<dbReference type="EMBL" id="JACJQH010000078">
    <property type="protein sequence ID" value="MBD2200172.1"/>
    <property type="molecule type" value="Genomic_DNA"/>
</dbReference>
<comment type="caution">
    <text evidence="1">The sequence shown here is derived from an EMBL/GenBank/DDBJ whole genome shotgun (WGS) entry which is preliminary data.</text>
</comment>
<protein>
    <submittedName>
        <fullName evidence="1">Uncharacterized protein</fullName>
    </submittedName>
</protein>
<evidence type="ECO:0000313" key="1">
    <source>
        <dbReference type="EMBL" id="MBD2200172.1"/>
    </source>
</evidence>
<dbReference type="RefSeq" id="WP_190550662.1">
    <property type="nucleotide sequence ID" value="NZ_CAWPNO010000115.1"/>
</dbReference>
<keyword evidence="2" id="KW-1185">Reference proteome</keyword>
<reference evidence="1 2" key="1">
    <citation type="journal article" date="2020" name="ISME J.">
        <title>Comparative genomics reveals insights into cyanobacterial evolution and habitat adaptation.</title>
        <authorList>
            <person name="Chen M.Y."/>
            <person name="Teng W.K."/>
            <person name="Zhao L."/>
            <person name="Hu C.X."/>
            <person name="Zhou Y.K."/>
            <person name="Han B.P."/>
            <person name="Song L.R."/>
            <person name="Shu W.S."/>
        </authorList>
    </citation>
    <scope>NUCLEOTIDE SEQUENCE [LARGE SCALE GENOMIC DNA]</scope>
    <source>
        <strain evidence="1 2">FACHB-288</strain>
    </source>
</reference>
<name>A0ABR8AJH4_9CYAN</name>